<dbReference type="Pfam" id="PF00069">
    <property type="entry name" value="Pkinase"/>
    <property type="match status" value="1"/>
</dbReference>
<feature type="binding site" evidence="9">
    <location>
        <position position="383"/>
    </location>
    <ligand>
        <name>ATP</name>
        <dbReference type="ChEBI" id="CHEBI:30616"/>
    </ligand>
</feature>
<feature type="compositionally biased region" description="Polar residues" evidence="10">
    <location>
        <begin position="169"/>
        <end position="207"/>
    </location>
</feature>
<feature type="domain" description="Protein kinase" evidence="11">
    <location>
        <begin position="354"/>
        <end position="588"/>
    </location>
</feature>
<comment type="caution">
    <text evidence="12">The sequence shown here is derived from an EMBL/GenBank/DDBJ whole genome shotgun (WGS) entry which is preliminary data.</text>
</comment>
<proteinExistence type="inferred from homology"/>
<dbReference type="SUPFAM" id="SSF56112">
    <property type="entry name" value="Protein kinase-like (PK-like)"/>
    <property type="match status" value="1"/>
</dbReference>
<feature type="region of interest" description="Disordered" evidence="10">
    <location>
        <begin position="158"/>
        <end position="221"/>
    </location>
</feature>
<dbReference type="PANTHER" id="PTHR48016">
    <property type="entry name" value="MAP KINASE KINASE KINASE SSK2-RELATED-RELATED"/>
    <property type="match status" value="1"/>
</dbReference>
<reference evidence="12" key="1">
    <citation type="submission" date="2019-09" db="EMBL/GenBank/DDBJ databases">
        <title>Draft genome information of white flower Hibiscus syriacus.</title>
        <authorList>
            <person name="Kim Y.-M."/>
        </authorList>
    </citation>
    <scope>NUCLEOTIDE SEQUENCE [LARGE SCALE GENOMIC DNA]</scope>
    <source>
        <strain evidence="12">YM2019G1</strain>
    </source>
</reference>
<comment type="catalytic activity">
    <reaction evidence="7">
        <text>L-threonyl-[protein] + ATP = O-phospho-L-threonyl-[protein] + ADP + H(+)</text>
        <dbReference type="Rhea" id="RHEA:46608"/>
        <dbReference type="Rhea" id="RHEA-COMP:11060"/>
        <dbReference type="Rhea" id="RHEA-COMP:11605"/>
        <dbReference type="ChEBI" id="CHEBI:15378"/>
        <dbReference type="ChEBI" id="CHEBI:30013"/>
        <dbReference type="ChEBI" id="CHEBI:30616"/>
        <dbReference type="ChEBI" id="CHEBI:61977"/>
        <dbReference type="ChEBI" id="CHEBI:456216"/>
        <dbReference type="EC" id="2.7.11.25"/>
    </reaction>
</comment>
<feature type="region of interest" description="Disordered" evidence="10">
    <location>
        <begin position="309"/>
        <end position="342"/>
    </location>
</feature>
<feature type="region of interest" description="Disordered" evidence="10">
    <location>
        <begin position="1"/>
        <end position="95"/>
    </location>
</feature>
<evidence type="ECO:0000313" key="13">
    <source>
        <dbReference type="Proteomes" id="UP000436088"/>
    </source>
</evidence>
<accession>A0A6A2YI54</accession>
<comment type="catalytic activity">
    <reaction evidence="8">
        <text>L-seryl-[protein] + ATP = O-phospho-L-seryl-[protein] + ADP + H(+)</text>
        <dbReference type="Rhea" id="RHEA:17989"/>
        <dbReference type="Rhea" id="RHEA-COMP:9863"/>
        <dbReference type="Rhea" id="RHEA-COMP:11604"/>
        <dbReference type="ChEBI" id="CHEBI:15378"/>
        <dbReference type="ChEBI" id="CHEBI:29999"/>
        <dbReference type="ChEBI" id="CHEBI:30616"/>
        <dbReference type="ChEBI" id="CHEBI:83421"/>
        <dbReference type="ChEBI" id="CHEBI:456216"/>
        <dbReference type="EC" id="2.7.11.25"/>
    </reaction>
</comment>
<keyword evidence="3" id="KW-0808">Transferase</keyword>
<keyword evidence="6 9" id="KW-0067">ATP-binding</keyword>
<dbReference type="InterPro" id="IPR000719">
    <property type="entry name" value="Prot_kinase_dom"/>
</dbReference>
<dbReference type="InterPro" id="IPR050538">
    <property type="entry name" value="MAP_kinase_kinase_kinase"/>
</dbReference>
<dbReference type="PANTHER" id="PTHR48016:SF12">
    <property type="entry name" value="PROTEIN KINASE DOMAIN-CONTAINING PROTEIN"/>
    <property type="match status" value="1"/>
</dbReference>
<dbReference type="PROSITE" id="PS00107">
    <property type="entry name" value="PROTEIN_KINASE_ATP"/>
    <property type="match status" value="1"/>
</dbReference>
<feature type="compositionally biased region" description="Basic and acidic residues" evidence="10">
    <location>
        <begin position="50"/>
        <end position="65"/>
    </location>
</feature>
<dbReference type="SMART" id="SM00220">
    <property type="entry name" value="S_TKc"/>
    <property type="match status" value="1"/>
</dbReference>
<evidence type="ECO:0000256" key="10">
    <source>
        <dbReference type="SAM" id="MobiDB-lite"/>
    </source>
</evidence>
<evidence type="ECO:0000256" key="4">
    <source>
        <dbReference type="ARBA" id="ARBA00022741"/>
    </source>
</evidence>
<dbReference type="InterPro" id="IPR011009">
    <property type="entry name" value="Kinase-like_dom_sf"/>
</dbReference>
<keyword evidence="4 9" id="KW-0547">Nucleotide-binding</keyword>
<feature type="compositionally biased region" description="Low complexity" evidence="10">
    <location>
        <begin position="8"/>
        <end position="19"/>
    </location>
</feature>
<dbReference type="GO" id="GO:0005737">
    <property type="term" value="C:cytoplasm"/>
    <property type="evidence" value="ECO:0007669"/>
    <property type="project" value="TreeGrafter"/>
</dbReference>
<feature type="compositionally biased region" description="Low complexity" evidence="10">
    <location>
        <begin position="235"/>
        <end position="248"/>
    </location>
</feature>
<evidence type="ECO:0000256" key="9">
    <source>
        <dbReference type="PROSITE-ProRule" id="PRU10141"/>
    </source>
</evidence>
<evidence type="ECO:0000256" key="2">
    <source>
        <dbReference type="ARBA" id="ARBA00012406"/>
    </source>
</evidence>
<evidence type="ECO:0000256" key="1">
    <source>
        <dbReference type="ARBA" id="ARBA00006529"/>
    </source>
</evidence>
<dbReference type="AlphaFoldDB" id="A0A6A2YI54"/>
<evidence type="ECO:0000256" key="5">
    <source>
        <dbReference type="ARBA" id="ARBA00022777"/>
    </source>
</evidence>
<sequence length="646" mass="71081">MPISHKNFLFSSSLPSSGSHLHKNAGKTGNSFNNQAQQQRRLTRQRRPRHLTDDEVGLRFGDIHRSFSSPCSPETPAGKDSRSPEGLDHWSSYAEPKPLPLPEVFLNRKSMTSGSSPGPCKLASPDERLTSAVGRKNADHAAKSTPNSLANFHKEFSRGESFRNGSKPAVTTRNGVTSFHSSPASRQRSNTQDHLNSHEVANSTKSLLSRRRGFPHEKDFGSVNHKLRLNVSSRSAPTTVFSSPSVSPQRPRGSIDLDVAYAGRASGYASPLRTAHSPECSPLHIPGQNKNSSHHKLLLENHEDWLDNNSELNSHPLPLPPGAFQSSQSPKPLPSPVPNHMNDKPTATSIIGQWKKGRLLGRGTYGSVYEATNRVTGALCAMKEVDIIPVDPKSVECVDDHFYIYLEYVHPGSINKYVREHCGAITESIVRNFTRHILSGLAFLHSSNTIHRDIKGANLLVDANGIVKLANFGMAKHLTGLSYELSLKGSPYWMAPEVLKSVMKKDSNQNLALAVDIWSLGCTVIEMLNGKPPWSDFEGPQALFKVLNQNPTVPEALSPEGKDFLRCCFQRNPVERPSAAMLLEHPFVRNSADQHGPALVQAFSGMNLADNSHSQRIEMMSTSPGTRITKGKLPSNRYTMCMFTLV</sequence>
<keyword evidence="13" id="KW-1185">Reference proteome</keyword>
<evidence type="ECO:0000256" key="3">
    <source>
        <dbReference type="ARBA" id="ARBA00022679"/>
    </source>
</evidence>
<dbReference type="EMBL" id="VEPZ02001409">
    <property type="protein sequence ID" value="KAE8674834.1"/>
    <property type="molecule type" value="Genomic_DNA"/>
</dbReference>
<comment type="similarity">
    <text evidence="1">Belongs to the protein kinase superfamily. STE Ser/Thr protein kinase family. MAP kinase kinase kinase subfamily.</text>
</comment>
<dbReference type="InterPro" id="IPR017441">
    <property type="entry name" value="Protein_kinase_ATP_BS"/>
</dbReference>
<organism evidence="12 13">
    <name type="scientific">Hibiscus syriacus</name>
    <name type="common">Rose of Sharon</name>
    <dbReference type="NCBI Taxonomy" id="106335"/>
    <lineage>
        <taxon>Eukaryota</taxon>
        <taxon>Viridiplantae</taxon>
        <taxon>Streptophyta</taxon>
        <taxon>Embryophyta</taxon>
        <taxon>Tracheophyta</taxon>
        <taxon>Spermatophyta</taxon>
        <taxon>Magnoliopsida</taxon>
        <taxon>eudicotyledons</taxon>
        <taxon>Gunneridae</taxon>
        <taxon>Pentapetalae</taxon>
        <taxon>rosids</taxon>
        <taxon>malvids</taxon>
        <taxon>Malvales</taxon>
        <taxon>Malvaceae</taxon>
        <taxon>Malvoideae</taxon>
        <taxon>Hibiscus</taxon>
    </lineage>
</organism>
<keyword evidence="5 12" id="KW-0418">Kinase</keyword>
<dbReference type="GO" id="GO:0005524">
    <property type="term" value="F:ATP binding"/>
    <property type="evidence" value="ECO:0007669"/>
    <property type="project" value="UniProtKB-UniRule"/>
</dbReference>
<dbReference type="GO" id="GO:0004709">
    <property type="term" value="F:MAP kinase kinase kinase activity"/>
    <property type="evidence" value="ECO:0007669"/>
    <property type="project" value="UniProtKB-EC"/>
</dbReference>
<gene>
    <name evidence="12" type="ORF">F3Y22_tig00111715pilonHSYRG00153</name>
</gene>
<feature type="compositionally biased region" description="Basic and acidic residues" evidence="10">
    <location>
        <begin position="77"/>
        <end position="88"/>
    </location>
</feature>
<feature type="region of interest" description="Disordered" evidence="10">
    <location>
        <begin position="234"/>
        <end position="253"/>
    </location>
</feature>
<dbReference type="EC" id="2.7.11.25" evidence="2"/>
<protein>
    <recommendedName>
        <fullName evidence="2">mitogen-activated protein kinase kinase kinase</fullName>
        <ecNumber evidence="2">2.7.11.25</ecNumber>
    </recommendedName>
</protein>
<evidence type="ECO:0000256" key="6">
    <source>
        <dbReference type="ARBA" id="ARBA00022840"/>
    </source>
</evidence>
<dbReference type="Gene3D" id="1.10.510.10">
    <property type="entry name" value="Transferase(Phosphotransferase) domain 1"/>
    <property type="match status" value="1"/>
</dbReference>
<dbReference type="Proteomes" id="UP000436088">
    <property type="component" value="Unassembled WGS sequence"/>
</dbReference>
<evidence type="ECO:0000256" key="8">
    <source>
        <dbReference type="ARBA" id="ARBA00048329"/>
    </source>
</evidence>
<dbReference type="PROSITE" id="PS50011">
    <property type="entry name" value="PROTEIN_KINASE_DOM"/>
    <property type="match status" value="1"/>
</dbReference>
<name>A0A6A2YI54_HIBSY</name>
<evidence type="ECO:0000313" key="12">
    <source>
        <dbReference type="EMBL" id="KAE8674834.1"/>
    </source>
</evidence>
<evidence type="ECO:0000256" key="7">
    <source>
        <dbReference type="ARBA" id="ARBA00047559"/>
    </source>
</evidence>
<evidence type="ECO:0000259" key="11">
    <source>
        <dbReference type="PROSITE" id="PS50011"/>
    </source>
</evidence>